<evidence type="ECO:0000256" key="4">
    <source>
        <dbReference type="HAMAP-Rule" id="MF_00149"/>
    </source>
</evidence>
<comment type="function">
    <text evidence="4">This protein is involved in the repair of mismatches in DNA. It is required for dam-dependent methyl-directed DNA mismatch repair. May act as a 'molecular matchmaker', a protein that promotes the formation of a stable complex between two or more DNA-binding proteins in an ATP-dependent manner without itself being part of a final effector complex.</text>
</comment>
<dbReference type="InterPro" id="IPR014790">
    <property type="entry name" value="MutL_C"/>
</dbReference>
<dbReference type="CDD" id="cd00782">
    <property type="entry name" value="MutL_Trans"/>
    <property type="match status" value="1"/>
</dbReference>
<dbReference type="GO" id="GO:0140664">
    <property type="term" value="F:ATP-dependent DNA damage sensor activity"/>
    <property type="evidence" value="ECO:0007669"/>
    <property type="project" value="InterPro"/>
</dbReference>
<dbReference type="InterPro" id="IPR037198">
    <property type="entry name" value="MutL_C_sf"/>
</dbReference>
<keyword evidence="2 4" id="KW-0227">DNA damage</keyword>
<sequence length="641" mass="70732">MGLIHVLDTHTANQIAAGEVVERPVSVVKELVENALDAQAKRITIRLIEGGRRQIQVVDDGVGMAPEDALLSVERHATSKITRADDLWSIDSLGFRGEALPSIASISRMEIITRRSVDAEATRVVVEGGVKQDFPPTGAPIGTTVTVEDLFFNTPARRKFLRSASSEGTACAEVIGRLAIAHPDVAFQLMQGGQITLQTPGRGKVEEAIAAVFGRDMLRHLLPVEWTAEQGWTLHGFIGQPSLSRANRAYQTWYVNRRWIRSKRLSQAVEAAYSGHLMSNRFPVFVLHLTFPPGGVDINVHPTKMEVKLDGEETWLPVLTEAIRHVLGKRSLSIPYWEEKQHIEAPEQDEKDNVTGSEVIAENPVPLPYTSPRSISAPYISGSRGTGMASPRMNYGSGNRAFAGNQIEARRTEHASVGPNELSVKVEEALLACSSPVDDEPSVEEQPALWQAHHIAAWVPIGQFRRSYIVAEAGDTLFLIDQHAAHERVLHHQLMAKAKQEQASQELLLPVNVTLTPEEFECLMDALPSLRDAGVIIEYFGGYTVLIRAVPVDLPPGRETLWLGDFLERRKQDSTGDVRSHVVASLACQGAVKAGQSMTHAEMMALLQELARLDGVDTCPHGRPYLLRIQRQDLERRFGRT</sequence>
<dbReference type="Pfam" id="PF01119">
    <property type="entry name" value="DNA_mis_repair"/>
    <property type="match status" value="1"/>
</dbReference>
<dbReference type="Gene3D" id="3.30.1370.100">
    <property type="entry name" value="MutL, C-terminal domain, regulatory subdomain"/>
    <property type="match status" value="1"/>
</dbReference>
<evidence type="ECO:0000313" key="8">
    <source>
        <dbReference type="Proteomes" id="UP000294813"/>
    </source>
</evidence>
<dbReference type="InterPro" id="IPR020568">
    <property type="entry name" value="Ribosomal_Su5_D2-typ_SF"/>
</dbReference>
<dbReference type="AlphaFoldDB" id="A0A4R2R9G3"/>
<dbReference type="GO" id="GO:0032300">
    <property type="term" value="C:mismatch repair complex"/>
    <property type="evidence" value="ECO:0007669"/>
    <property type="project" value="InterPro"/>
</dbReference>
<dbReference type="GO" id="GO:0016887">
    <property type="term" value="F:ATP hydrolysis activity"/>
    <property type="evidence" value="ECO:0007669"/>
    <property type="project" value="InterPro"/>
</dbReference>
<dbReference type="EMBL" id="SLXT01000047">
    <property type="protein sequence ID" value="TCP59872.1"/>
    <property type="molecule type" value="Genomic_DNA"/>
</dbReference>
<dbReference type="InterPro" id="IPR014762">
    <property type="entry name" value="DNA_mismatch_repair_CS"/>
</dbReference>
<name>A0A4R2R9G3_9FIRM</name>
<dbReference type="Pfam" id="PF13589">
    <property type="entry name" value="HATPase_c_3"/>
    <property type="match status" value="1"/>
</dbReference>
<dbReference type="Gene3D" id="3.30.230.10">
    <property type="match status" value="1"/>
</dbReference>
<keyword evidence="3 4" id="KW-0234">DNA repair</keyword>
<dbReference type="PROSITE" id="PS00058">
    <property type="entry name" value="DNA_MISMATCH_REPAIR_1"/>
    <property type="match status" value="1"/>
</dbReference>
<dbReference type="SUPFAM" id="SSF55874">
    <property type="entry name" value="ATPase domain of HSP90 chaperone/DNA topoisomerase II/histidine kinase"/>
    <property type="match status" value="1"/>
</dbReference>
<feature type="domain" description="DNA mismatch repair protein S5" evidence="6">
    <location>
        <begin position="209"/>
        <end position="328"/>
    </location>
</feature>
<evidence type="ECO:0000256" key="2">
    <source>
        <dbReference type="ARBA" id="ARBA00022763"/>
    </source>
</evidence>
<organism evidence="7 8">
    <name type="scientific">Heliophilum fasciatum</name>
    <dbReference type="NCBI Taxonomy" id="35700"/>
    <lineage>
        <taxon>Bacteria</taxon>
        <taxon>Bacillati</taxon>
        <taxon>Bacillota</taxon>
        <taxon>Clostridia</taxon>
        <taxon>Eubacteriales</taxon>
        <taxon>Heliobacteriaceae</taxon>
        <taxon>Heliophilum</taxon>
    </lineage>
</organism>
<dbReference type="PANTHER" id="PTHR10073:SF12">
    <property type="entry name" value="DNA MISMATCH REPAIR PROTEIN MLH1"/>
    <property type="match status" value="1"/>
</dbReference>
<keyword evidence="8" id="KW-1185">Reference proteome</keyword>
<reference evidence="7 8" key="1">
    <citation type="submission" date="2019-03" db="EMBL/GenBank/DDBJ databases">
        <title>Genomic Encyclopedia of Type Strains, Phase IV (KMG-IV): sequencing the most valuable type-strain genomes for metagenomic binning, comparative biology and taxonomic classification.</title>
        <authorList>
            <person name="Goeker M."/>
        </authorList>
    </citation>
    <scope>NUCLEOTIDE SEQUENCE [LARGE SCALE GENOMIC DNA]</scope>
    <source>
        <strain evidence="7 8">DSM 11170</strain>
    </source>
</reference>
<dbReference type="Proteomes" id="UP000294813">
    <property type="component" value="Unassembled WGS sequence"/>
</dbReference>
<accession>A0A4R2R9G3</accession>
<dbReference type="Gene3D" id="3.30.565.10">
    <property type="entry name" value="Histidine kinase-like ATPase, C-terminal domain"/>
    <property type="match status" value="1"/>
</dbReference>
<dbReference type="CDD" id="cd16926">
    <property type="entry name" value="HATPase_MutL-MLH-PMS-like"/>
    <property type="match status" value="1"/>
</dbReference>
<dbReference type="InterPro" id="IPR036890">
    <property type="entry name" value="HATPase_C_sf"/>
</dbReference>
<feature type="domain" description="MutL C-terminal dimerisation" evidence="5">
    <location>
        <begin position="460"/>
        <end position="598"/>
    </location>
</feature>
<gene>
    <name evidence="4" type="primary">mutL</name>
    <name evidence="7" type="ORF">EDD73_1472</name>
</gene>
<dbReference type="FunFam" id="3.30.565.10:FF:000003">
    <property type="entry name" value="DNA mismatch repair endonuclease MutL"/>
    <property type="match status" value="1"/>
</dbReference>
<dbReference type="InterPro" id="IPR020667">
    <property type="entry name" value="DNA_mismatch_repair_MutL"/>
</dbReference>
<protein>
    <recommendedName>
        <fullName evidence="4">DNA mismatch repair protein MutL</fullName>
    </recommendedName>
</protein>
<evidence type="ECO:0000259" key="5">
    <source>
        <dbReference type="SMART" id="SM00853"/>
    </source>
</evidence>
<dbReference type="SMART" id="SM00853">
    <property type="entry name" value="MutL_C"/>
    <property type="match status" value="1"/>
</dbReference>
<comment type="caution">
    <text evidence="7">The sequence shown here is derived from an EMBL/GenBank/DDBJ whole genome shotgun (WGS) entry which is preliminary data.</text>
</comment>
<dbReference type="InterPro" id="IPR014721">
    <property type="entry name" value="Ribsml_uS5_D2-typ_fold_subgr"/>
</dbReference>
<dbReference type="NCBIfam" id="TIGR00585">
    <property type="entry name" value="mutl"/>
    <property type="match status" value="1"/>
</dbReference>
<dbReference type="SUPFAM" id="SSF118116">
    <property type="entry name" value="DNA mismatch repair protein MutL"/>
    <property type="match status" value="1"/>
</dbReference>
<dbReference type="HAMAP" id="MF_00149">
    <property type="entry name" value="DNA_mis_repair"/>
    <property type="match status" value="1"/>
</dbReference>
<evidence type="ECO:0000259" key="6">
    <source>
        <dbReference type="SMART" id="SM01340"/>
    </source>
</evidence>
<dbReference type="InterPro" id="IPR002099">
    <property type="entry name" value="MutL/Mlh/PMS"/>
</dbReference>
<evidence type="ECO:0000256" key="3">
    <source>
        <dbReference type="ARBA" id="ARBA00023204"/>
    </source>
</evidence>
<evidence type="ECO:0000313" key="7">
    <source>
        <dbReference type="EMBL" id="TCP59872.1"/>
    </source>
</evidence>
<dbReference type="SUPFAM" id="SSF54211">
    <property type="entry name" value="Ribosomal protein S5 domain 2-like"/>
    <property type="match status" value="1"/>
</dbReference>
<dbReference type="GO" id="GO:0006298">
    <property type="term" value="P:mismatch repair"/>
    <property type="evidence" value="ECO:0007669"/>
    <property type="project" value="UniProtKB-UniRule"/>
</dbReference>
<evidence type="ECO:0000256" key="1">
    <source>
        <dbReference type="ARBA" id="ARBA00006082"/>
    </source>
</evidence>
<dbReference type="InterPro" id="IPR038973">
    <property type="entry name" value="MutL/Mlh/Pms-like"/>
</dbReference>
<dbReference type="GO" id="GO:0005524">
    <property type="term" value="F:ATP binding"/>
    <property type="evidence" value="ECO:0007669"/>
    <property type="project" value="InterPro"/>
</dbReference>
<dbReference type="PANTHER" id="PTHR10073">
    <property type="entry name" value="DNA MISMATCH REPAIR PROTEIN MLH, PMS, MUTL"/>
    <property type="match status" value="1"/>
</dbReference>
<dbReference type="InterPro" id="IPR042121">
    <property type="entry name" value="MutL_C_regsub"/>
</dbReference>
<dbReference type="InterPro" id="IPR042120">
    <property type="entry name" value="MutL_C_dimsub"/>
</dbReference>
<dbReference type="RefSeq" id="WP_131921036.1">
    <property type="nucleotide sequence ID" value="NZ_JAOQNU010000048.1"/>
</dbReference>
<comment type="similarity">
    <text evidence="1 4">Belongs to the DNA mismatch repair MutL/HexB family.</text>
</comment>
<dbReference type="Gene3D" id="3.30.1540.20">
    <property type="entry name" value="MutL, C-terminal domain, dimerisation subdomain"/>
    <property type="match status" value="1"/>
</dbReference>
<proteinExistence type="inferred from homology"/>
<dbReference type="OrthoDB" id="9763467at2"/>
<dbReference type="SMART" id="SM01340">
    <property type="entry name" value="DNA_mis_repair"/>
    <property type="match status" value="1"/>
</dbReference>
<dbReference type="Pfam" id="PF08676">
    <property type="entry name" value="MutL_C"/>
    <property type="match status" value="1"/>
</dbReference>
<dbReference type="InterPro" id="IPR013507">
    <property type="entry name" value="DNA_mismatch_S5_2-like"/>
</dbReference>
<dbReference type="GO" id="GO:0030983">
    <property type="term" value="F:mismatched DNA binding"/>
    <property type="evidence" value="ECO:0007669"/>
    <property type="project" value="InterPro"/>
</dbReference>